<dbReference type="STRING" id="438753.AZC_0855"/>
<dbReference type="KEGG" id="azc:AZC_0855"/>
<evidence type="ECO:0000313" key="2">
    <source>
        <dbReference type="EMBL" id="BAF86853.1"/>
    </source>
</evidence>
<feature type="compositionally biased region" description="Polar residues" evidence="1">
    <location>
        <begin position="9"/>
        <end position="19"/>
    </location>
</feature>
<feature type="region of interest" description="Disordered" evidence="1">
    <location>
        <begin position="1"/>
        <end position="21"/>
    </location>
</feature>
<dbReference type="SUPFAM" id="SSF51126">
    <property type="entry name" value="Pectin lyase-like"/>
    <property type="match status" value="1"/>
</dbReference>
<name>A8HTN3_AZOC5</name>
<dbReference type="InterPro" id="IPR011050">
    <property type="entry name" value="Pectin_lyase_fold/virulence"/>
</dbReference>
<reference evidence="2 3" key="4">
    <citation type="journal article" date="2009" name="Appl. Environ. Microbiol.">
        <title>Comparative genome-wide transcriptional profiling of Azorhizobium caulinodans ORS571 grown under free-living and symbiotic conditions.</title>
        <authorList>
            <person name="Tsukada S."/>
            <person name="Aono T."/>
            <person name="Akiba N."/>
            <person name="Lee KB."/>
            <person name="Liu CT."/>
            <person name="Toyazaki H."/>
            <person name="Oyaizu H."/>
        </authorList>
    </citation>
    <scope>NUCLEOTIDE SEQUENCE [LARGE SCALE GENOMIC DNA]</scope>
    <source>
        <strain evidence="3">ATCC 43989 / DSM 5975 / JCM 20966 / LMG 6465 / NBRC 14845 / NCIMB 13405 / ORS 571</strain>
    </source>
</reference>
<gene>
    <name evidence="2" type="ordered locus">AZC_0855</name>
</gene>
<protein>
    <submittedName>
        <fullName evidence="2">Uncharacterized protein</fullName>
    </submittedName>
</protein>
<evidence type="ECO:0000256" key="1">
    <source>
        <dbReference type="SAM" id="MobiDB-lite"/>
    </source>
</evidence>
<dbReference type="EMBL" id="AP009384">
    <property type="protein sequence ID" value="BAF86853.1"/>
    <property type="molecule type" value="Genomic_DNA"/>
</dbReference>
<dbReference type="Proteomes" id="UP000000270">
    <property type="component" value="Chromosome"/>
</dbReference>
<reference evidence="2 3" key="1">
    <citation type="journal article" date="2007" name="Appl. Environ. Microbiol.">
        <title>Rhizobial factors required for stem nodule maturation and maintenance in Sesbania rostrata-Azorhizobium caulinodans ORS571 symbiosis.</title>
        <authorList>
            <person name="Suzuki S."/>
            <person name="Aono T."/>
            <person name="Lee KB."/>
            <person name="Suzuki T."/>
            <person name="Liu CT."/>
            <person name="Miwa H."/>
            <person name="Wakao S."/>
            <person name="Iki T."/>
            <person name="Oyaizu H."/>
        </authorList>
    </citation>
    <scope>NUCLEOTIDE SEQUENCE [LARGE SCALE GENOMIC DNA]</scope>
    <source>
        <strain evidence="3">ATCC 43989 / DSM 5975 / JCM 20966 / LMG 6465 / NBRC 14845 / NCIMB 13405 / ORS 571</strain>
    </source>
</reference>
<reference evidence="2 3" key="6">
    <citation type="journal article" date="2011" name="Appl. Environ. Microbiol.">
        <title>Involvement of the azorhizobial chromosome partition gene (parA) in the onset of bacteroid differentiation during Sesbania rostrata stem nodule development.</title>
        <authorList>
            <person name="Liu CT."/>
            <person name="Lee KB."/>
            <person name="Wang YS."/>
            <person name="Peng MH."/>
            <person name="Lee KT."/>
            <person name="Suzuki S."/>
            <person name="Suzuki T."/>
            <person name="Oyaizu H."/>
        </authorList>
    </citation>
    <scope>NUCLEOTIDE SEQUENCE [LARGE SCALE GENOMIC DNA]</scope>
    <source>
        <strain evidence="3">ATCC 43989 / DSM 5975 / JCM 20966 / LMG 6465 / NBRC 14845 / NCIMB 13405 / ORS 571</strain>
    </source>
</reference>
<reference evidence="2 3" key="5">
    <citation type="journal article" date="2010" name="Appl. Environ. Microbiol.">
        <title>phrR-like gene praR of Azorhizobium caulinodans ORS571 is essential for symbiosis with Sesbania rostrata and is involved in expression of reb genes.</title>
        <authorList>
            <person name="Akiba N."/>
            <person name="Aono T."/>
            <person name="Toyazaki H."/>
            <person name="Sato S."/>
            <person name="Oyaizu H."/>
        </authorList>
    </citation>
    <scope>NUCLEOTIDE SEQUENCE [LARGE SCALE GENOMIC DNA]</scope>
    <source>
        <strain evidence="3">ATCC 43989 / DSM 5975 / JCM 20966 / LMG 6465 / NBRC 14845 / NCIMB 13405 / ORS 571</strain>
    </source>
</reference>
<organism evidence="2 3">
    <name type="scientific">Azorhizobium caulinodans (strain ATCC 43989 / DSM 5975 / JCM 20966 / LMG 6465 / NBRC 14845 / NCIMB 13405 / ORS 571)</name>
    <dbReference type="NCBI Taxonomy" id="438753"/>
    <lineage>
        <taxon>Bacteria</taxon>
        <taxon>Pseudomonadati</taxon>
        <taxon>Pseudomonadota</taxon>
        <taxon>Alphaproteobacteria</taxon>
        <taxon>Hyphomicrobiales</taxon>
        <taxon>Xanthobacteraceae</taxon>
        <taxon>Azorhizobium</taxon>
    </lineage>
</organism>
<dbReference type="HOGENOM" id="CLU_958610_0_0_5"/>
<keyword evidence="3" id="KW-1185">Reference proteome</keyword>
<accession>A8HTN3</accession>
<sequence length="290" mass="30777">MQIAGLTPASGTPSFSTLVPVSPDGSNARGDLLYIQQPLARLHVASKSAATALVSGVPAAIKTVVLDTAADVDGGNGAIYRRVDTAPTSGTYFRTADRFTLSGSTSSTNGGYWVLSDLASPLPIRNYIQDRNKQDLRDYNGIDFTGSNDCASILQTAANEAEDSNPIRYEVPGTITLVSPITLKDGTTLSGLVRPGVRTGADNGSWFYFAHSGKGFTGGYGGSNKVRSVTIRGIGTTRYQLVPGPGWAPQPHDFDFDFRVDDLTLEDVLILNATKGIRMSGWARLIAKNV</sequence>
<reference evidence="2 3" key="3">
    <citation type="journal article" date="2008" name="BMC Genomics">
        <title>The genome of the versatile nitrogen fixer Azorhizobium caulinodans ORS571.</title>
        <authorList>
            <person name="Lee KB."/>
            <person name="Backer P.D."/>
            <person name="Aono T."/>
            <person name="Liu CT."/>
            <person name="Suzuki S."/>
            <person name="Suzuki T."/>
            <person name="Kaneko T."/>
            <person name="Yamada M."/>
            <person name="Tabata S."/>
            <person name="Kupfer D.M."/>
            <person name="Najar F.Z."/>
            <person name="Wiley G.B."/>
            <person name="Roe B."/>
            <person name="Binnewies T.T."/>
            <person name="Ussery D.W."/>
            <person name="D'Haeze W."/>
            <person name="Herder J.D."/>
            <person name="Gevers D."/>
            <person name="Vereecke D."/>
            <person name="Holsters M."/>
            <person name="Oyaizu H."/>
        </authorList>
    </citation>
    <scope>NUCLEOTIDE SEQUENCE [LARGE SCALE GENOMIC DNA]</scope>
    <source>
        <strain evidence="3">ATCC 43989 / DSM 5975 / JCM 20966 / LMG 6465 / NBRC 14845 / NCIMB 13405 / ORS 571</strain>
    </source>
</reference>
<evidence type="ECO:0000313" key="3">
    <source>
        <dbReference type="Proteomes" id="UP000000270"/>
    </source>
</evidence>
<reference evidence="3" key="2">
    <citation type="submission" date="2007-04" db="EMBL/GenBank/DDBJ databases">
        <title>Complete genome sequence of the nitrogen-fixing bacterium Azorhizobium caulinodans ORS571.</title>
        <authorList>
            <person name="Lee K.B."/>
            <person name="Backer P.D."/>
            <person name="Aono T."/>
            <person name="Liu C.T."/>
            <person name="Suzuki S."/>
            <person name="Suzuki T."/>
            <person name="Kaneko T."/>
            <person name="Yamada M."/>
            <person name="Tabata S."/>
            <person name="Kupfer D.M."/>
            <person name="Najar F.Z."/>
            <person name="Wiley G.B."/>
            <person name="Roe B."/>
            <person name="Binnewies T."/>
            <person name="Ussery D."/>
            <person name="Vereecke D."/>
            <person name="Gevers D."/>
            <person name="Holsters M."/>
            <person name="Oyaizu H."/>
        </authorList>
    </citation>
    <scope>NUCLEOTIDE SEQUENCE [LARGE SCALE GENOMIC DNA]</scope>
    <source>
        <strain evidence="3">ATCC 43989 / DSM 5975 / JCM 20966 / LMG 6465 / NBRC 14845 / NCIMB 13405 / ORS 571</strain>
    </source>
</reference>
<dbReference type="AlphaFoldDB" id="A8HTN3"/>
<proteinExistence type="predicted"/>